<name>E1YJA3_9BACT</name>
<sequence>MNRYISNRIEALLLKGTIFPDPYNVVIGDEVDPDRISGNRVIVYPGSKIYGSSTLISDGVRIGYEGPVTLESCQVGSEVNLKCGFFKDSVFLKGSVLGYGSHVREGTILEEEASIAHTVGLKQTILFPYVTLGSLINFCDCFMSGGTSRKNHSEVGSSYIHFNYTPSQDKATASLIGDVPKGVMLKQKPIFLGGQGGLVGPCRLTFGTTIAAGTICRKDELRPERLIIGGQIKYESIPFIPGDNRNIKRIVSNNIIYIANLSALMHWYHNVRSQFISSDFPEALLTGLKEKVYFAISERIKRLKELLDKTYDNNTAIDRLWPEMEKVFISEEDLSGLVSLEHNFLDIINSAIKKSGKEYISVIKNLSDEESDIGTQWLQGIVDIKTDAGLKLLQPDLTD</sequence>
<reference evidence="1" key="1">
    <citation type="journal article" date="2011" name="Environ. Microbiol.">
        <title>Genomic insights into the metabolic potential of the polycyclic aromatic hydrocarbon degrading sulfate-reducing Deltaproteobacterium N47.</title>
        <authorList>
            <person name="Bergmann F."/>
            <person name="Selesi D."/>
            <person name="Weinmaier T."/>
            <person name="Tischler P."/>
            <person name="Rattei T."/>
            <person name="Meckenstock R.U."/>
        </authorList>
    </citation>
    <scope>NUCLEOTIDE SEQUENCE</scope>
</reference>
<dbReference type="AlphaFoldDB" id="E1YJA3"/>
<gene>
    <name evidence="1" type="ORF">N47_E48690</name>
</gene>
<dbReference type="EMBL" id="FR695877">
    <property type="protein sequence ID" value="CBX31357.1"/>
    <property type="molecule type" value="Genomic_DNA"/>
</dbReference>
<dbReference type="SUPFAM" id="SSF51161">
    <property type="entry name" value="Trimeric LpxA-like enzymes"/>
    <property type="match status" value="1"/>
</dbReference>
<accession>E1YJA3</accession>
<organism evidence="1">
    <name type="scientific">uncultured Desulfobacterium sp</name>
    <dbReference type="NCBI Taxonomy" id="201089"/>
    <lineage>
        <taxon>Bacteria</taxon>
        <taxon>Pseudomonadati</taxon>
        <taxon>Thermodesulfobacteriota</taxon>
        <taxon>Desulfobacteria</taxon>
        <taxon>Desulfobacterales</taxon>
        <taxon>Desulfobacteriaceae</taxon>
        <taxon>Desulfobacterium</taxon>
        <taxon>environmental samples</taxon>
    </lineage>
</organism>
<dbReference type="InterPro" id="IPR011004">
    <property type="entry name" value="Trimer_LpxA-like_sf"/>
</dbReference>
<proteinExistence type="predicted"/>
<dbReference type="Gene3D" id="2.160.10.10">
    <property type="entry name" value="Hexapeptide repeat proteins"/>
    <property type="match status" value="1"/>
</dbReference>
<protein>
    <recommendedName>
        <fullName evidence="2">UDP-N-acetylglucosamine pyrophosphorylase</fullName>
    </recommendedName>
</protein>
<evidence type="ECO:0008006" key="2">
    <source>
        <dbReference type="Google" id="ProtNLM"/>
    </source>
</evidence>
<evidence type="ECO:0000313" key="1">
    <source>
        <dbReference type="EMBL" id="CBX31357.1"/>
    </source>
</evidence>